<protein>
    <submittedName>
        <fullName evidence="2">Uncharacterized protein</fullName>
    </submittedName>
</protein>
<evidence type="ECO:0000256" key="1">
    <source>
        <dbReference type="SAM" id="Phobius"/>
    </source>
</evidence>
<name>A0A6N4SNP3_CYTH3</name>
<keyword evidence="1" id="KW-0812">Transmembrane</keyword>
<dbReference type="KEGG" id="chu:CHU_0644"/>
<reference evidence="2 3" key="1">
    <citation type="journal article" date="2007" name="Appl. Environ. Microbiol.">
        <title>Genome sequence of the cellulolytic gliding bacterium Cytophaga hutchinsonii.</title>
        <authorList>
            <person name="Xie G."/>
            <person name="Bruce D.C."/>
            <person name="Challacombe J.F."/>
            <person name="Chertkov O."/>
            <person name="Detter J.C."/>
            <person name="Gilna P."/>
            <person name="Han C.S."/>
            <person name="Lucas S."/>
            <person name="Misra M."/>
            <person name="Myers G.L."/>
            <person name="Richardson P."/>
            <person name="Tapia R."/>
            <person name="Thayer N."/>
            <person name="Thompson L.S."/>
            <person name="Brettin T.S."/>
            <person name="Henrissat B."/>
            <person name="Wilson D.B."/>
            <person name="McBride M.J."/>
        </authorList>
    </citation>
    <scope>NUCLEOTIDE SEQUENCE [LARGE SCALE GENOMIC DNA]</scope>
    <source>
        <strain evidence="3">ATCC 33406 / DSM 1761 / CIP 103989 / NBRC 15051 / NCIMB 9469 / D465</strain>
    </source>
</reference>
<feature type="transmembrane region" description="Helical" evidence="1">
    <location>
        <begin position="12"/>
        <end position="36"/>
    </location>
</feature>
<evidence type="ECO:0000313" key="2">
    <source>
        <dbReference type="EMBL" id="ABG57931.1"/>
    </source>
</evidence>
<keyword evidence="3" id="KW-1185">Reference proteome</keyword>
<dbReference type="Proteomes" id="UP000001822">
    <property type="component" value="Chromosome"/>
</dbReference>
<proteinExistence type="predicted"/>
<gene>
    <name evidence="2" type="ordered locus">CHU_0644</name>
</gene>
<sequence length="197" mass="23607">MVDKYSVRDFFAYFLVGLFLLLTLLYQFKILLYNYFSISIEDVKSTPSIVIFLLIPSLYLLGHIVHSIDSIIGRIGNYIEEKSTKHKFVIFLFKCVNGNRLLGNLKSEEIDFPFFNEKVNKLQFEDKYRQLEYWNLMNELFKGLTLISFSWMLFYIINFSSLKFFIALVLTFLFWYRARFMAKKYILLVNNTYDLIK</sequence>
<keyword evidence="1" id="KW-0472">Membrane</keyword>
<organism evidence="2 3">
    <name type="scientific">Cytophaga hutchinsonii (strain ATCC 33406 / DSM 1761 / CIP 103989 / NBRC 15051 / NCIMB 9469 / D465)</name>
    <dbReference type="NCBI Taxonomy" id="269798"/>
    <lineage>
        <taxon>Bacteria</taxon>
        <taxon>Pseudomonadati</taxon>
        <taxon>Bacteroidota</taxon>
        <taxon>Cytophagia</taxon>
        <taxon>Cytophagales</taxon>
        <taxon>Cytophagaceae</taxon>
        <taxon>Cytophaga</taxon>
    </lineage>
</organism>
<feature type="transmembrane region" description="Helical" evidence="1">
    <location>
        <begin position="152"/>
        <end position="176"/>
    </location>
</feature>
<keyword evidence="1" id="KW-1133">Transmembrane helix</keyword>
<evidence type="ECO:0000313" key="3">
    <source>
        <dbReference type="Proteomes" id="UP000001822"/>
    </source>
</evidence>
<dbReference type="EMBL" id="CP000383">
    <property type="protein sequence ID" value="ABG57931.1"/>
    <property type="molecule type" value="Genomic_DNA"/>
</dbReference>
<feature type="transmembrane region" description="Helical" evidence="1">
    <location>
        <begin position="48"/>
        <end position="68"/>
    </location>
</feature>
<accession>A0A6N4SNP3</accession>
<dbReference type="RefSeq" id="WP_011584047.1">
    <property type="nucleotide sequence ID" value="NC_008255.1"/>
</dbReference>
<dbReference type="AlphaFoldDB" id="A0A6N4SNP3"/>